<dbReference type="CDD" id="cd00038">
    <property type="entry name" value="CAP_ED"/>
    <property type="match status" value="1"/>
</dbReference>
<dbReference type="Proteomes" id="UP000297609">
    <property type="component" value="Unassembled WGS sequence"/>
</dbReference>
<dbReference type="Gene3D" id="2.60.120.10">
    <property type="entry name" value="Jelly Rolls"/>
    <property type="match status" value="1"/>
</dbReference>
<dbReference type="InterPro" id="IPR001932">
    <property type="entry name" value="PPM-type_phosphatase-like_dom"/>
</dbReference>
<gene>
    <name evidence="4" type="ORF">EHQ59_02715</name>
</gene>
<proteinExistence type="predicted"/>
<dbReference type="SMART" id="SM00100">
    <property type="entry name" value="cNMP"/>
    <property type="match status" value="1"/>
</dbReference>
<keyword evidence="5" id="KW-1185">Reference proteome</keyword>
<dbReference type="PANTHER" id="PTHR43156:SF2">
    <property type="entry name" value="STAGE II SPORULATION PROTEIN E"/>
    <property type="match status" value="1"/>
</dbReference>
<evidence type="ECO:0000256" key="1">
    <source>
        <dbReference type="ARBA" id="ARBA00022801"/>
    </source>
</evidence>
<dbReference type="AlphaFoldDB" id="A0A4R9JW94"/>
<feature type="coiled-coil region" evidence="2">
    <location>
        <begin position="126"/>
        <end position="153"/>
    </location>
</feature>
<dbReference type="Pfam" id="PF00027">
    <property type="entry name" value="cNMP_binding"/>
    <property type="match status" value="1"/>
</dbReference>
<dbReference type="EMBL" id="RQGG01000009">
    <property type="protein sequence ID" value="TGL55716.1"/>
    <property type="molecule type" value="Genomic_DNA"/>
</dbReference>
<accession>A0A4R9JW94</accession>
<dbReference type="GO" id="GO:0016791">
    <property type="term" value="F:phosphatase activity"/>
    <property type="evidence" value="ECO:0007669"/>
    <property type="project" value="TreeGrafter"/>
</dbReference>
<evidence type="ECO:0000313" key="4">
    <source>
        <dbReference type="EMBL" id="TGL55716.1"/>
    </source>
</evidence>
<dbReference type="PANTHER" id="PTHR43156">
    <property type="entry name" value="STAGE II SPORULATION PROTEIN E-RELATED"/>
    <property type="match status" value="1"/>
</dbReference>
<dbReference type="OrthoDB" id="341834at2"/>
<dbReference type="SUPFAM" id="SSF51206">
    <property type="entry name" value="cAMP-binding domain-like"/>
    <property type="match status" value="1"/>
</dbReference>
<dbReference type="PRINTS" id="PR00103">
    <property type="entry name" value="CAMPKINASE"/>
</dbReference>
<dbReference type="InterPro" id="IPR000595">
    <property type="entry name" value="cNMP-bd_dom"/>
</dbReference>
<organism evidence="4 5">
    <name type="scientific">Leptospira kemamanensis</name>
    <dbReference type="NCBI Taxonomy" id="2484942"/>
    <lineage>
        <taxon>Bacteria</taxon>
        <taxon>Pseudomonadati</taxon>
        <taxon>Spirochaetota</taxon>
        <taxon>Spirochaetia</taxon>
        <taxon>Leptospirales</taxon>
        <taxon>Leptospiraceae</taxon>
        <taxon>Leptospira</taxon>
    </lineage>
</organism>
<protein>
    <submittedName>
        <fullName evidence="4">Serine/threonine protein phosphatase</fullName>
    </submittedName>
</protein>
<feature type="domain" description="Cyclic nucleotide-binding" evidence="3">
    <location>
        <begin position="14"/>
        <end position="124"/>
    </location>
</feature>
<dbReference type="InterPro" id="IPR052016">
    <property type="entry name" value="Bact_Sigma-Reg"/>
</dbReference>
<evidence type="ECO:0000313" key="5">
    <source>
        <dbReference type="Proteomes" id="UP000297609"/>
    </source>
</evidence>
<dbReference type="InterPro" id="IPR036457">
    <property type="entry name" value="PPM-type-like_dom_sf"/>
</dbReference>
<dbReference type="SMART" id="SM00331">
    <property type="entry name" value="PP2C_SIG"/>
    <property type="match status" value="1"/>
</dbReference>
<evidence type="ECO:0000259" key="3">
    <source>
        <dbReference type="PROSITE" id="PS50042"/>
    </source>
</evidence>
<dbReference type="PROSITE" id="PS50042">
    <property type="entry name" value="CNMP_BINDING_3"/>
    <property type="match status" value="1"/>
</dbReference>
<name>A0A4R9JW94_9LEPT</name>
<keyword evidence="1" id="KW-0378">Hydrolase</keyword>
<dbReference type="Gene3D" id="3.60.40.10">
    <property type="entry name" value="PPM-type phosphatase domain"/>
    <property type="match status" value="1"/>
</dbReference>
<evidence type="ECO:0000256" key="2">
    <source>
        <dbReference type="SAM" id="Coils"/>
    </source>
</evidence>
<reference evidence="4" key="1">
    <citation type="journal article" date="2019" name="PLoS Negl. Trop. Dis.">
        <title>Revisiting the worldwide diversity of Leptospira species in the environment.</title>
        <authorList>
            <person name="Vincent A.T."/>
            <person name="Schiettekatte O."/>
            <person name="Bourhy P."/>
            <person name="Veyrier F.J."/>
            <person name="Picardeau M."/>
        </authorList>
    </citation>
    <scope>NUCLEOTIDE SEQUENCE [LARGE SCALE GENOMIC DNA]</scope>
    <source>
        <strain evidence="4">201702454</strain>
    </source>
</reference>
<dbReference type="InterPro" id="IPR014710">
    <property type="entry name" value="RmlC-like_jellyroll"/>
</dbReference>
<dbReference type="InterPro" id="IPR018490">
    <property type="entry name" value="cNMP-bd_dom_sf"/>
</dbReference>
<comment type="caution">
    <text evidence="4">The sequence shown here is derived from an EMBL/GenBank/DDBJ whole genome shotgun (WGS) entry which is preliminary data.</text>
</comment>
<keyword evidence="2" id="KW-0175">Coiled coil</keyword>
<dbReference type="Pfam" id="PF07228">
    <property type="entry name" value="SpoIIE"/>
    <property type="match status" value="1"/>
</dbReference>
<sequence>MSSDGKPTLDLSFLKKEMKKVEFPSDTLIIEQYTLGDSFYFIESGSVEVWKYLDESKQEILVIGDLHVGDYFGEISLIDSAPRTVNITTKEKSILFKLTREDFHRLIQTNPDMTLTLLKLLTARVRNAEQRENQVLIQKNKELRLQNETLEMMVKERTAKLTQSLKIIQEDLETAKTIQRNILPLGLKHIAHLDFASTFEPMAEVGGDIFDVIRLEKSKIRLFLADAIGHGVQAALITMAIKAEYDHIKHNAPNPSDVLYALNQIFINRYGKKSNQFTAVVVDLKMEENQLVYSSAGHNEPYILNNSDILPLNESGLMLGLEKDVEYIDTNLPFGLGDRLFMISDGYLEQENQDGILLGETKLLSSFHSARSLGLSLSDTVHYLMEQFHSFRGQTPMMDDVTILGIGTSYELGV</sequence>